<protein>
    <recommendedName>
        <fullName evidence="3">Protein-serine/threonine kinase</fullName>
        <ecNumber evidence="3">2.7.11.-</ecNumber>
    </recommendedName>
</protein>
<name>A0A1Y2HIX9_9FUNG</name>
<dbReference type="GO" id="GO:0005759">
    <property type="term" value="C:mitochondrial matrix"/>
    <property type="evidence" value="ECO:0007669"/>
    <property type="project" value="UniProtKB-SubCell"/>
</dbReference>
<proteinExistence type="inferred from homology"/>
<keyword evidence="6" id="KW-1185">Reference proteome</keyword>
<feature type="domain" description="Histidine kinase" evidence="4">
    <location>
        <begin position="23"/>
        <end position="191"/>
    </location>
</feature>
<reference evidence="5 6" key="1">
    <citation type="submission" date="2016-07" db="EMBL/GenBank/DDBJ databases">
        <title>Pervasive Adenine N6-methylation of Active Genes in Fungi.</title>
        <authorList>
            <consortium name="DOE Joint Genome Institute"/>
            <person name="Mondo S.J."/>
            <person name="Dannebaum R.O."/>
            <person name="Kuo R.C."/>
            <person name="Labutti K."/>
            <person name="Haridas S."/>
            <person name="Kuo A."/>
            <person name="Salamov A."/>
            <person name="Ahrendt S.R."/>
            <person name="Lipzen A."/>
            <person name="Sullivan W."/>
            <person name="Andreopoulos W.B."/>
            <person name="Clum A."/>
            <person name="Lindquist E."/>
            <person name="Daum C."/>
            <person name="Ramamoorthy G.K."/>
            <person name="Gryganskyi A."/>
            <person name="Culley D."/>
            <person name="Magnuson J.K."/>
            <person name="James T.Y."/>
            <person name="O'Malley M.A."/>
            <person name="Stajich J.E."/>
            <person name="Spatafora J.W."/>
            <person name="Visel A."/>
            <person name="Grigoriev I.V."/>
        </authorList>
    </citation>
    <scope>NUCLEOTIDE SEQUENCE [LARGE SCALE GENOMIC DNA]</scope>
    <source>
        <strain evidence="5 6">PL171</strain>
    </source>
</reference>
<evidence type="ECO:0000259" key="4">
    <source>
        <dbReference type="PROSITE" id="PS50109"/>
    </source>
</evidence>
<dbReference type="SUPFAM" id="SSF55874">
    <property type="entry name" value="ATPase domain of HSP90 chaperone/DNA topoisomerase II/histidine kinase"/>
    <property type="match status" value="1"/>
</dbReference>
<dbReference type="STRING" id="765915.A0A1Y2HIX9"/>
<evidence type="ECO:0000256" key="2">
    <source>
        <dbReference type="ARBA" id="ARBA00022946"/>
    </source>
</evidence>
<keyword evidence="3" id="KW-0067">ATP-binding</keyword>
<dbReference type="InterPro" id="IPR039028">
    <property type="entry name" value="BCKD/PDK"/>
</dbReference>
<dbReference type="EC" id="2.7.11.-" evidence="3"/>
<dbReference type="PRINTS" id="PR00344">
    <property type="entry name" value="BCTRLSENSOR"/>
</dbReference>
<dbReference type="Gene3D" id="3.30.565.10">
    <property type="entry name" value="Histidine kinase-like ATPase, C-terminal domain"/>
    <property type="match status" value="1"/>
</dbReference>
<evidence type="ECO:0000313" key="6">
    <source>
        <dbReference type="Proteomes" id="UP000193411"/>
    </source>
</evidence>
<keyword evidence="3 5" id="KW-0418">Kinase</keyword>
<dbReference type="Pfam" id="PF02518">
    <property type="entry name" value="HATPase_c"/>
    <property type="match status" value="1"/>
</dbReference>
<dbReference type="PROSITE" id="PS50109">
    <property type="entry name" value="HIS_KIN"/>
    <property type="match status" value="1"/>
</dbReference>
<dbReference type="InterPro" id="IPR004358">
    <property type="entry name" value="Sig_transdc_His_kin-like_C"/>
</dbReference>
<dbReference type="GO" id="GO:0005524">
    <property type="term" value="F:ATP binding"/>
    <property type="evidence" value="ECO:0007669"/>
    <property type="project" value="UniProtKB-UniRule"/>
</dbReference>
<dbReference type="InterPro" id="IPR036890">
    <property type="entry name" value="HATPase_C_sf"/>
</dbReference>
<evidence type="ECO:0000313" key="5">
    <source>
        <dbReference type="EMBL" id="ORZ34558.1"/>
    </source>
</evidence>
<dbReference type="InterPro" id="IPR005467">
    <property type="entry name" value="His_kinase_dom"/>
</dbReference>
<dbReference type="EMBL" id="MCFL01000027">
    <property type="protein sequence ID" value="ORZ34558.1"/>
    <property type="molecule type" value="Genomic_DNA"/>
</dbReference>
<gene>
    <name evidence="5" type="ORF">BCR44DRAFT_1435943</name>
</gene>
<dbReference type="AlphaFoldDB" id="A0A1Y2HIX9"/>
<comment type="similarity">
    <text evidence="3">Belongs to the PDK/BCKDK protein kinase family.</text>
</comment>
<dbReference type="OrthoDB" id="3264224at2759"/>
<evidence type="ECO:0000256" key="1">
    <source>
        <dbReference type="ARBA" id="ARBA00004305"/>
    </source>
</evidence>
<evidence type="ECO:0000256" key="3">
    <source>
        <dbReference type="RuleBase" id="RU366032"/>
    </source>
</evidence>
<comment type="subcellular location">
    <subcellularLocation>
        <location evidence="1 3">Mitochondrion matrix</location>
    </subcellularLocation>
</comment>
<dbReference type="GO" id="GO:0004740">
    <property type="term" value="F:pyruvate dehydrogenase (acetyl-transferring) kinase activity"/>
    <property type="evidence" value="ECO:0007669"/>
    <property type="project" value="TreeGrafter"/>
</dbReference>
<dbReference type="SMART" id="SM00387">
    <property type="entry name" value="HATPase_c"/>
    <property type="match status" value="1"/>
</dbReference>
<dbReference type="GO" id="GO:0010906">
    <property type="term" value="P:regulation of glucose metabolic process"/>
    <property type="evidence" value="ECO:0007669"/>
    <property type="project" value="TreeGrafter"/>
</dbReference>
<dbReference type="PANTHER" id="PTHR11947:SF20">
    <property type="entry name" value="[3-METHYL-2-OXOBUTANOATE DEHYDROGENASE [LIPOAMIDE]] KINASE, MITOCHONDRIAL"/>
    <property type="match status" value="1"/>
</dbReference>
<keyword evidence="3" id="KW-0547">Nucleotide-binding</keyword>
<sequence>MHYGQCPELVIDGLNHATMAYVPVHLEYILAELFKNAIRATIERHVPESERGLLAFAGDDAAADKHLPPIKLTIAQTPNDVAIRIRDEGGGVPYENLAKIFEYSYTTVKKAATSAAQHMGDESPHAAADTGGILGYASEVSMQQGTGGVLAGLGYGLGMARVYSRYFGGSLRMVSLYGHGCDVFLRLPNIDQTTAKDVKI</sequence>
<keyword evidence="2" id="KW-0809">Transit peptide</keyword>
<accession>A0A1Y2HIX9</accession>
<keyword evidence="3" id="KW-0808">Transferase</keyword>
<dbReference type="InterPro" id="IPR003594">
    <property type="entry name" value="HATPase_dom"/>
</dbReference>
<dbReference type="PANTHER" id="PTHR11947">
    <property type="entry name" value="PYRUVATE DEHYDROGENASE KINASE"/>
    <property type="match status" value="1"/>
</dbReference>
<organism evidence="5 6">
    <name type="scientific">Catenaria anguillulae PL171</name>
    <dbReference type="NCBI Taxonomy" id="765915"/>
    <lineage>
        <taxon>Eukaryota</taxon>
        <taxon>Fungi</taxon>
        <taxon>Fungi incertae sedis</taxon>
        <taxon>Blastocladiomycota</taxon>
        <taxon>Blastocladiomycetes</taxon>
        <taxon>Blastocladiales</taxon>
        <taxon>Catenariaceae</taxon>
        <taxon>Catenaria</taxon>
    </lineage>
</organism>
<keyword evidence="3" id="KW-0496">Mitochondrion</keyword>
<comment type="caution">
    <text evidence="5">The sequence shown here is derived from an EMBL/GenBank/DDBJ whole genome shotgun (WGS) entry which is preliminary data.</text>
</comment>
<dbReference type="Proteomes" id="UP000193411">
    <property type="component" value="Unassembled WGS sequence"/>
</dbReference>